<evidence type="ECO:0000256" key="8">
    <source>
        <dbReference type="SAM" id="Phobius"/>
    </source>
</evidence>
<feature type="transmembrane region" description="Helical" evidence="8">
    <location>
        <begin position="132"/>
        <end position="151"/>
    </location>
</feature>
<evidence type="ECO:0000256" key="4">
    <source>
        <dbReference type="ARBA" id="ARBA00022692"/>
    </source>
</evidence>
<comment type="caution">
    <text evidence="9">The sequence shown here is derived from an EMBL/GenBank/DDBJ whole genome shotgun (WGS) entry which is preliminary data.</text>
</comment>
<dbReference type="RefSeq" id="WP_150445498.1">
    <property type="nucleotide sequence ID" value="NZ_VYQE01000003.1"/>
</dbReference>
<dbReference type="GO" id="GO:0016758">
    <property type="term" value="F:hexosyltransferase activity"/>
    <property type="evidence" value="ECO:0007669"/>
    <property type="project" value="InterPro"/>
</dbReference>
<feature type="transmembrane region" description="Helical" evidence="8">
    <location>
        <begin position="287"/>
        <end position="308"/>
    </location>
</feature>
<feature type="transmembrane region" description="Helical" evidence="8">
    <location>
        <begin position="241"/>
        <end position="266"/>
    </location>
</feature>
<keyword evidence="6 8" id="KW-0472">Membrane</keyword>
<dbReference type="AlphaFoldDB" id="A0A5J5GKZ2"/>
<keyword evidence="10" id="KW-1185">Reference proteome</keyword>
<evidence type="ECO:0000256" key="6">
    <source>
        <dbReference type="ARBA" id="ARBA00023136"/>
    </source>
</evidence>
<name>A0A5J5GKZ2_9RHOB</name>
<dbReference type="GO" id="GO:0005886">
    <property type="term" value="C:plasma membrane"/>
    <property type="evidence" value="ECO:0007669"/>
    <property type="project" value="UniProtKB-SubCell"/>
</dbReference>
<sequence length="427" mass="45188">MQHPAYYTWIVFAGVMAVSWWAFAGDPSPDLMATWLAGYFFEQGAVYPGSEGVFTMQPPDAWIAELDAAGHEGVVYPYVYPPLWAALASRVVGVLPFPLVEIVATLVNPLLLCGMVWLAARTARDSDVSVPLMTLAGSLLLLATLPGAAALEQNQPQIIVSFLVVAAIERSRAGAPVTAGLALAVAAAIKVSPALLVVAWLGAGRYRESLVFAIAGLCLALASVLLAGWPMHAAFLAELDAIRNTVLATFFTYGVDPVVAGLVPAGESQFILGRGGETAWHVVEKPAVWSMLSTLAMVTILAVAAVRFHAASRDGREPDVLGYPVFLVAVTLVSPLAWGYHYLAPMAFLPHLLAVFGLRTGLLALLAVLIPLTPQSFDLVRSLPVVSQMPAALGTATMILVGLLLHLAGRRRAGRPSGHLQRPPVSL</sequence>
<keyword evidence="5 8" id="KW-1133">Transmembrane helix</keyword>
<keyword evidence="4 8" id="KW-0812">Transmembrane</keyword>
<keyword evidence="3" id="KW-0808">Transferase</keyword>
<accession>A0A5J5GKZ2</accession>
<evidence type="ECO:0000256" key="7">
    <source>
        <dbReference type="ARBA" id="ARBA00024033"/>
    </source>
</evidence>
<feature type="transmembrane region" description="Helical" evidence="8">
    <location>
        <begin position="6"/>
        <end position="23"/>
    </location>
</feature>
<comment type="subcellular location">
    <subcellularLocation>
        <location evidence="1">Cell membrane</location>
        <topology evidence="1">Multi-pass membrane protein</topology>
    </subcellularLocation>
</comment>
<evidence type="ECO:0000313" key="10">
    <source>
        <dbReference type="Proteomes" id="UP000326554"/>
    </source>
</evidence>
<reference evidence="9 10" key="1">
    <citation type="submission" date="2019-09" db="EMBL/GenBank/DDBJ databases">
        <authorList>
            <person name="Park J.-S."/>
            <person name="Choi H.-J."/>
        </authorList>
    </citation>
    <scope>NUCLEOTIDE SEQUENCE [LARGE SCALE GENOMIC DNA]</scope>
    <source>
        <strain evidence="9 10">176SS1-4</strain>
    </source>
</reference>
<evidence type="ECO:0000256" key="2">
    <source>
        <dbReference type="ARBA" id="ARBA00022475"/>
    </source>
</evidence>
<feature type="transmembrane region" description="Helical" evidence="8">
    <location>
        <begin position="181"/>
        <end position="203"/>
    </location>
</feature>
<feature type="transmembrane region" description="Helical" evidence="8">
    <location>
        <begin position="99"/>
        <end position="120"/>
    </location>
</feature>
<comment type="similarity">
    <text evidence="7">Belongs to the glycosyltransferase 87 family.</text>
</comment>
<evidence type="ECO:0000256" key="3">
    <source>
        <dbReference type="ARBA" id="ARBA00022679"/>
    </source>
</evidence>
<evidence type="ECO:0000256" key="5">
    <source>
        <dbReference type="ARBA" id="ARBA00022989"/>
    </source>
</evidence>
<dbReference type="Proteomes" id="UP000326554">
    <property type="component" value="Unassembled WGS sequence"/>
</dbReference>
<evidence type="ECO:0000256" key="1">
    <source>
        <dbReference type="ARBA" id="ARBA00004651"/>
    </source>
</evidence>
<feature type="transmembrane region" description="Helical" evidence="8">
    <location>
        <begin position="352"/>
        <end position="373"/>
    </location>
</feature>
<keyword evidence="2" id="KW-1003">Cell membrane</keyword>
<feature type="transmembrane region" description="Helical" evidence="8">
    <location>
        <begin position="210"/>
        <end position="229"/>
    </location>
</feature>
<dbReference type="Pfam" id="PF09594">
    <property type="entry name" value="GT87"/>
    <property type="match status" value="1"/>
</dbReference>
<feature type="transmembrane region" description="Helical" evidence="8">
    <location>
        <begin position="320"/>
        <end position="340"/>
    </location>
</feature>
<organism evidence="9 10">
    <name type="scientific">Histidinibacterium aquaticum</name>
    <dbReference type="NCBI Taxonomy" id="2613962"/>
    <lineage>
        <taxon>Bacteria</taxon>
        <taxon>Pseudomonadati</taxon>
        <taxon>Pseudomonadota</taxon>
        <taxon>Alphaproteobacteria</taxon>
        <taxon>Rhodobacterales</taxon>
        <taxon>Paracoccaceae</taxon>
        <taxon>Histidinibacterium</taxon>
    </lineage>
</organism>
<gene>
    <name evidence="9" type="ORF">F3S47_12035</name>
</gene>
<evidence type="ECO:0000313" key="9">
    <source>
        <dbReference type="EMBL" id="KAA9008214.1"/>
    </source>
</evidence>
<feature type="transmembrane region" description="Helical" evidence="8">
    <location>
        <begin position="385"/>
        <end position="407"/>
    </location>
</feature>
<dbReference type="EMBL" id="VYQE01000003">
    <property type="protein sequence ID" value="KAA9008214.1"/>
    <property type="molecule type" value="Genomic_DNA"/>
</dbReference>
<protein>
    <submittedName>
        <fullName evidence="9">DUF2029 domain-containing protein</fullName>
    </submittedName>
</protein>
<proteinExistence type="inferred from homology"/>
<dbReference type="InterPro" id="IPR018584">
    <property type="entry name" value="GT87"/>
</dbReference>